<evidence type="ECO:0000256" key="1">
    <source>
        <dbReference type="ARBA" id="ARBA00022679"/>
    </source>
</evidence>
<dbReference type="InterPro" id="IPR016181">
    <property type="entry name" value="Acyl_CoA_acyltransferase"/>
</dbReference>
<dbReference type="PROSITE" id="PS51186">
    <property type="entry name" value="GNAT"/>
    <property type="match status" value="1"/>
</dbReference>
<evidence type="ECO:0000313" key="4">
    <source>
        <dbReference type="EMBL" id="SKM35424.1"/>
    </source>
</evidence>
<dbReference type="PANTHER" id="PTHR43877">
    <property type="entry name" value="AMINOALKYLPHOSPHONATE N-ACETYLTRANSFERASE-RELATED-RELATED"/>
    <property type="match status" value="1"/>
</dbReference>
<accession>A0A1T6WTS8</accession>
<feature type="domain" description="N-acetyltransferase" evidence="3">
    <location>
        <begin position="25"/>
        <end position="176"/>
    </location>
</feature>
<keyword evidence="4" id="KW-0687">Ribonucleoprotein</keyword>
<keyword evidence="2" id="KW-0012">Acyltransferase</keyword>
<evidence type="ECO:0000259" key="3">
    <source>
        <dbReference type="PROSITE" id="PS51186"/>
    </source>
</evidence>
<dbReference type="RefSeq" id="WP_005137485.1">
    <property type="nucleotide sequence ID" value="NZ_CP021122.1"/>
</dbReference>
<proteinExistence type="predicted"/>
<dbReference type="GO" id="GO:0005840">
    <property type="term" value="C:ribosome"/>
    <property type="evidence" value="ECO:0007669"/>
    <property type="project" value="UniProtKB-KW"/>
</dbReference>
<dbReference type="InterPro" id="IPR050832">
    <property type="entry name" value="Bact_Acetyltransf"/>
</dbReference>
<evidence type="ECO:0000256" key="2">
    <source>
        <dbReference type="ARBA" id="ARBA00023315"/>
    </source>
</evidence>
<dbReference type="InterPro" id="IPR000182">
    <property type="entry name" value="GNAT_dom"/>
</dbReference>
<protein>
    <submittedName>
        <fullName evidence="4">Acetyltransferase, ribosomal protein N-acetylase</fullName>
    </submittedName>
</protein>
<dbReference type="CDD" id="cd04301">
    <property type="entry name" value="NAT_SF"/>
    <property type="match status" value="1"/>
</dbReference>
<sequence length="181" mass="19679">MTIEPSQAQDPAQIISVNLLDGTTVTIRPLVTGDFEAVMALHTDLSARETYFRFFTEHPSHLTAMAHSLTHQDDSGCALGAFEYGQLLGIVSYGVGEEPFIGEVALVVDHHHHMRGIGSVLLRELARAALHNGLRRLTGEVLTNNHMMIEVLGHLGWHSAANSGDSGVILVSFDLTTCRDL</sequence>
<dbReference type="Proteomes" id="UP000190074">
    <property type="component" value="Unassembled WGS sequence"/>
</dbReference>
<dbReference type="SUPFAM" id="SSF55729">
    <property type="entry name" value="Acyl-CoA N-acyltransferases (Nat)"/>
    <property type="match status" value="1"/>
</dbReference>
<evidence type="ECO:0000313" key="5">
    <source>
        <dbReference type="Proteomes" id="UP000190074"/>
    </source>
</evidence>
<organism evidence="4 5">
    <name type="scientific">Mycobacteroides abscessus subsp. massiliense</name>
    <dbReference type="NCBI Taxonomy" id="1962118"/>
    <lineage>
        <taxon>Bacteria</taxon>
        <taxon>Bacillati</taxon>
        <taxon>Actinomycetota</taxon>
        <taxon>Actinomycetes</taxon>
        <taxon>Mycobacteriales</taxon>
        <taxon>Mycobacteriaceae</taxon>
        <taxon>Mycobacteroides</taxon>
        <taxon>Mycobacteroides abscessus</taxon>
    </lineage>
</organism>
<gene>
    <name evidence="4" type="ORF">SAMEA2259716_03683</name>
</gene>
<keyword evidence="1 4" id="KW-0808">Transferase</keyword>
<dbReference type="Pfam" id="PF00583">
    <property type="entry name" value="Acetyltransf_1"/>
    <property type="match status" value="1"/>
</dbReference>
<dbReference type="EMBL" id="FVGW01000007">
    <property type="protein sequence ID" value="SKM35424.1"/>
    <property type="molecule type" value="Genomic_DNA"/>
</dbReference>
<dbReference type="Gene3D" id="3.40.630.30">
    <property type="match status" value="1"/>
</dbReference>
<keyword evidence="4" id="KW-0689">Ribosomal protein</keyword>
<dbReference type="GO" id="GO:0016747">
    <property type="term" value="F:acyltransferase activity, transferring groups other than amino-acyl groups"/>
    <property type="evidence" value="ECO:0007669"/>
    <property type="project" value="InterPro"/>
</dbReference>
<name>A0A1T6WTS8_9MYCO</name>
<dbReference type="AlphaFoldDB" id="A0A1T6WTS8"/>
<reference evidence="4 5" key="1">
    <citation type="submission" date="2016-11" db="EMBL/GenBank/DDBJ databases">
        <authorList>
            <consortium name="Pathogen Informatics"/>
        </authorList>
    </citation>
    <scope>NUCLEOTIDE SEQUENCE [LARGE SCALE GENOMIC DNA]</scope>
    <source>
        <strain evidence="4 5">911</strain>
    </source>
</reference>